<organism evidence="1 2">
    <name type="scientific">Xylanibacter rarus</name>
    <dbReference type="NCBI Taxonomy" id="1676614"/>
    <lineage>
        <taxon>Bacteria</taxon>
        <taxon>Pseudomonadati</taxon>
        <taxon>Bacteroidota</taxon>
        <taxon>Bacteroidia</taxon>
        <taxon>Bacteroidales</taxon>
        <taxon>Prevotellaceae</taxon>
        <taxon>Xylanibacter</taxon>
    </lineage>
</organism>
<evidence type="ECO:0000313" key="1">
    <source>
        <dbReference type="EMBL" id="KOO68582.1"/>
    </source>
</evidence>
<dbReference type="RefSeq" id="WP_021854671.1">
    <property type="nucleotide sequence ID" value="NZ_DAWBWQ010000023.1"/>
</dbReference>
<dbReference type="Proteomes" id="UP000036951">
    <property type="component" value="Unassembled WGS sequence"/>
</dbReference>
<accession>A0A8E1QXX0</accession>
<evidence type="ECO:0000313" key="2">
    <source>
        <dbReference type="Proteomes" id="UP000036951"/>
    </source>
</evidence>
<gene>
    <name evidence="1" type="ORF">ACU52_07005</name>
</gene>
<protein>
    <recommendedName>
        <fullName evidence="3">DUF4827 domain-containing protein</fullName>
    </recommendedName>
</protein>
<dbReference type="PROSITE" id="PS51257">
    <property type="entry name" value="PROKAR_LIPOPROTEIN"/>
    <property type="match status" value="1"/>
</dbReference>
<dbReference type="OrthoDB" id="1096383at2"/>
<name>A0A8E1QXX0_9BACT</name>
<dbReference type="InterPro" id="IPR032252">
    <property type="entry name" value="DUF4827"/>
</dbReference>
<dbReference type="GO" id="GO:0003755">
    <property type="term" value="F:peptidyl-prolyl cis-trans isomerase activity"/>
    <property type="evidence" value="ECO:0007669"/>
    <property type="project" value="InterPro"/>
</dbReference>
<sequence>MRNLALAFIAFIAAVTVISCDDTETYAEQKDKERAAISRFIADSAITVITESQFKEQGYKTDVSKNEFVLMQNSGVYMQIVREGCGEKIKEGETTTVLCRFTEYNILTDSLQLTNDILSFSSIVDKMTVTNSSGSFTASFIDGQSVMAMFYGTTSVPSGWLVPLTYIKVGRPENAGDEIAKVNLIVPHTQGHAYASSGVYPCYYTITYERGR</sequence>
<comment type="caution">
    <text evidence="1">The sequence shown here is derived from an EMBL/GenBank/DDBJ whole genome shotgun (WGS) entry which is preliminary data.</text>
</comment>
<dbReference type="InterPro" id="IPR046357">
    <property type="entry name" value="PPIase_dom_sf"/>
</dbReference>
<evidence type="ECO:0008006" key="3">
    <source>
        <dbReference type="Google" id="ProtNLM"/>
    </source>
</evidence>
<dbReference type="EMBL" id="LFQU01000011">
    <property type="protein sequence ID" value="KOO68582.1"/>
    <property type="molecule type" value="Genomic_DNA"/>
</dbReference>
<dbReference type="Pfam" id="PF16109">
    <property type="entry name" value="DUF4827"/>
    <property type="match status" value="1"/>
</dbReference>
<dbReference type="AlphaFoldDB" id="A0A8E1QXX0"/>
<reference evidence="1 2" key="1">
    <citation type="submission" date="2015-06" db="EMBL/GenBank/DDBJ databases">
        <title>Prevotella sp. 109, sp. nov., a novel member of the family Prevotellaceae isolated from human faeces.</title>
        <authorList>
            <person name="Shkoporov A.N."/>
            <person name="Chaplin A.V."/>
            <person name="Kafarskaia L.I."/>
            <person name="Efimov B.A."/>
        </authorList>
    </citation>
    <scope>NUCLEOTIDE SEQUENCE [LARGE SCALE GENOMIC DNA]</scope>
    <source>
        <strain evidence="1 2">109</strain>
    </source>
</reference>
<dbReference type="Gene3D" id="3.10.50.40">
    <property type="match status" value="1"/>
</dbReference>
<proteinExistence type="predicted"/>
<keyword evidence="2" id="KW-1185">Reference proteome</keyword>